<comment type="caution">
    <text evidence="2">The sequence shown here is derived from an EMBL/GenBank/DDBJ whole genome shotgun (WGS) entry which is preliminary data.</text>
</comment>
<protein>
    <submittedName>
        <fullName evidence="2">Uncharacterized protein</fullName>
    </submittedName>
</protein>
<organism evidence="2 3">
    <name type="scientific">Luteimicrobium subarcticum</name>
    <dbReference type="NCBI Taxonomy" id="620910"/>
    <lineage>
        <taxon>Bacteria</taxon>
        <taxon>Bacillati</taxon>
        <taxon>Actinomycetota</taxon>
        <taxon>Actinomycetes</taxon>
        <taxon>Micrococcales</taxon>
        <taxon>Luteimicrobium</taxon>
    </lineage>
</organism>
<proteinExistence type="predicted"/>
<name>A0A2M8WUJ9_9MICO</name>
<feature type="region of interest" description="Disordered" evidence="1">
    <location>
        <begin position="1"/>
        <end position="21"/>
    </location>
</feature>
<feature type="compositionally biased region" description="Basic and acidic residues" evidence="1">
    <location>
        <begin position="82"/>
        <end position="95"/>
    </location>
</feature>
<dbReference type="RefSeq" id="WP_245858905.1">
    <property type="nucleotide sequence ID" value="NZ_PGTZ01000006.1"/>
</dbReference>
<evidence type="ECO:0000313" key="2">
    <source>
        <dbReference type="EMBL" id="PJI94617.1"/>
    </source>
</evidence>
<dbReference type="AlphaFoldDB" id="A0A2M8WUJ9"/>
<evidence type="ECO:0000313" key="3">
    <source>
        <dbReference type="Proteomes" id="UP000231586"/>
    </source>
</evidence>
<evidence type="ECO:0000256" key="1">
    <source>
        <dbReference type="SAM" id="MobiDB-lite"/>
    </source>
</evidence>
<gene>
    <name evidence="2" type="ORF">CLV34_0461</name>
</gene>
<accession>A0A2M8WUJ9</accession>
<dbReference type="Proteomes" id="UP000231586">
    <property type="component" value="Unassembled WGS sequence"/>
</dbReference>
<sequence length="118" mass="12456">MSEGWHPGPAVGEGSAHAPSPVWRAWTVGDRVVVRRRLAHADGSGSDAAGDAEHLYTDVLGVVTAVDDAGVTVRPDPPRAATGRDHRADPVRIDAGDIALGKRVPPRPVRRNTSDTSR</sequence>
<feature type="region of interest" description="Disordered" evidence="1">
    <location>
        <begin position="70"/>
        <end position="118"/>
    </location>
</feature>
<keyword evidence="3" id="KW-1185">Reference proteome</keyword>
<reference evidence="2 3" key="1">
    <citation type="submission" date="2017-11" db="EMBL/GenBank/DDBJ databases">
        <title>Genomic Encyclopedia of Archaeal and Bacterial Type Strains, Phase II (KMG-II): From Individual Species to Whole Genera.</title>
        <authorList>
            <person name="Goeker M."/>
        </authorList>
    </citation>
    <scope>NUCLEOTIDE SEQUENCE [LARGE SCALE GENOMIC DNA]</scope>
    <source>
        <strain evidence="2 3">DSM 22413</strain>
    </source>
</reference>
<dbReference type="EMBL" id="PGTZ01000006">
    <property type="protein sequence ID" value="PJI94617.1"/>
    <property type="molecule type" value="Genomic_DNA"/>
</dbReference>